<evidence type="ECO:0000313" key="2">
    <source>
        <dbReference type="Proteomes" id="UP000005141"/>
    </source>
</evidence>
<reference evidence="1 2" key="1">
    <citation type="submission" date="2011-07" db="EMBL/GenBank/DDBJ databases">
        <title>The Genome Sequence of Prevotella oulorum F0390.</title>
        <authorList>
            <consortium name="The Broad Institute Genome Sequencing Platform"/>
            <consortium name="The Broad Institute Genome Sequencing Center for Infectious Disease"/>
            <person name="Earl A."/>
            <person name="Ward D."/>
            <person name="Feldgarden M."/>
            <person name="Gevers D."/>
            <person name="Izard J."/>
            <person name="Ganesan A."/>
            <person name="Baranova O.V."/>
            <person name="Blanton J.M."/>
            <person name="Tanner A.C."/>
            <person name="Dewhirst F.E."/>
            <person name="Young S.K."/>
            <person name="Zeng Q."/>
            <person name="Gargeya S."/>
            <person name="Fitzgerald M."/>
            <person name="Haas B."/>
            <person name="Abouelleil A."/>
            <person name="Alvarado L."/>
            <person name="Arachchi H.M."/>
            <person name="Berlin A."/>
            <person name="Brown A."/>
            <person name="Chapman S.B."/>
            <person name="Chen Z."/>
            <person name="Dunbar C."/>
            <person name="Freedman E."/>
            <person name="Gearin G."/>
            <person name="Gellesch M."/>
            <person name="Goldberg J."/>
            <person name="Griggs A."/>
            <person name="Gujja S."/>
            <person name="Heiman D."/>
            <person name="Howarth C."/>
            <person name="Larson L."/>
            <person name="Lui A."/>
            <person name="MacDonald P.J.P."/>
            <person name="Mehta T."/>
            <person name="Montmayeur A."/>
            <person name="Murphy C."/>
            <person name="Neiman D."/>
            <person name="Pearson M."/>
            <person name="Priest M."/>
            <person name="Roberts A."/>
            <person name="Saif S."/>
            <person name="Shea T."/>
            <person name="Shenoy N."/>
            <person name="Sisk P."/>
            <person name="Stolte C."/>
            <person name="Sykes S."/>
            <person name="Wortman J."/>
            <person name="Nusbaum C."/>
            <person name="Birren B."/>
        </authorList>
    </citation>
    <scope>NUCLEOTIDE SEQUENCE [LARGE SCALE GENOMIC DNA]</scope>
    <source>
        <strain evidence="1 2">F0390</strain>
    </source>
</reference>
<accession>G1WB49</accession>
<sequence length="48" mass="5382">ENNVQHDRPGKLRGMLMDAFKQDWSTLKANGISKIELRLMADLAANAL</sequence>
<protein>
    <submittedName>
        <fullName evidence="1">Uncharacterized protein</fullName>
    </submittedName>
</protein>
<feature type="non-terminal residue" evidence="1">
    <location>
        <position position="1"/>
    </location>
</feature>
<evidence type="ECO:0000313" key="1">
    <source>
        <dbReference type="EMBL" id="EGV32534.1"/>
    </source>
</evidence>
<comment type="caution">
    <text evidence="1">The sequence shown here is derived from an EMBL/GenBank/DDBJ whole genome shotgun (WGS) entry which is preliminary data.</text>
</comment>
<organism evidence="1 2">
    <name type="scientific">Segatella oulorum F0390</name>
    <dbReference type="NCBI Taxonomy" id="702438"/>
    <lineage>
        <taxon>Bacteria</taxon>
        <taxon>Pseudomonadati</taxon>
        <taxon>Bacteroidota</taxon>
        <taxon>Bacteroidia</taxon>
        <taxon>Bacteroidales</taxon>
        <taxon>Prevotellaceae</taxon>
        <taxon>Segatella</taxon>
    </lineage>
</organism>
<keyword evidence="2" id="KW-1185">Reference proteome</keyword>
<dbReference type="HOGENOM" id="CLU_3161822_0_0_10"/>
<gene>
    <name evidence="1" type="ORF">HMPREF9431_01050</name>
</gene>
<name>G1WB49_9BACT</name>
<dbReference type="EMBL" id="ADGI01000034">
    <property type="protein sequence ID" value="EGV32534.1"/>
    <property type="molecule type" value="Genomic_DNA"/>
</dbReference>
<dbReference type="PATRIC" id="fig|702438.4.peg.1090"/>
<proteinExistence type="predicted"/>
<dbReference type="AlphaFoldDB" id="G1WB49"/>
<dbReference type="Proteomes" id="UP000005141">
    <property type="component" value="Unassembled WGS sequence"/>
</dbReference>